<gene>
    <name evidence="1" type="ORF">ANN_15597</name>
</gene>
<accession>A0ABQ8SH22</accession>
<protein>
    <submittedName>
        <fullName evidence="1">Uncharacterized protein</fullName>
    </submittedName>
</protein>
<evidence type="ECO:0000313" key="1">
    <source>
        <dbReference type="EMBL" id="KAJ4433338.1"/>
    </source>
</evidence>
<dbReference type="EMBL" id="JAJSOF020000027">
    <property type="protein sequence ID" value="KAJ4433338.1"/>
    <property type="molecule type" value="Genomic_DNA"/>
</dbReference>
<evidence type="ECO:0000313" key="2">
    <source>
        <dbReference type="Proteomes" id="UP001148838"/>
    </source>
</evidence>
<reference evidence="1 2" key="1">
    <citation type="journal article" date="2022" name="Allergy">
        <title>Genome assembly and annotation of Periplaneta americana reveal a comprehensive cockroach allergen profile.</title>
        <authorList>
            <person name="Wang L."/>
            <person name="Xiong Q."/>
            <person name="Saelim N."/>
            <person name="Wang L."/>
            <person name="Nong W."/>
            <person name="Wan A.T."/>
            <person name="Shi M."/>
            <person name="Liu X."/>
            <person name="Cao Q."/>
            <person name="Hui J.H.L."/>
            <person name="Sookrung N."/>
            <person name="Leung T.F."/>
            <person name="Tungtrongchitr A."/>
            <person name="Tsui S.K.W."/>
        </authorList>
    </citation>
    <scope>NUCLEOTIDE SEQUENCE [LARGE SCALE GENOMIC DNA]</scope>
    <source>
        <strain evidence="1">PWHHKU_190912</strain>
    </source>
</reference>
<organism evidence="1 2">
    <name type="scientific">Periplaneta americana</name>
    <name type="common">American cockroach</name>
    <name type="synonym">Blatta americana</name>
    <dbReference type="NCBI Taxonomy" id="6978"/>
    <lineage>
        <taxon>Eukaryota</taxon>
        <taxon>Metazoa</taxon>
        <taxon>Ecdysozoa</taxon>
        <taxon>Arthropoda</taxon>
        <taxon>Hexapoda</taxon>
        <taxon>Insecta</taxon>
        <taxon>Pterygota</taxon>
        <taxon>Neoptera</taxon>
        <taxon>Polyneoptera</taxon>
        <taxon>Dictyoptera</taxon>
        <taxon>Blattodea</taxon>
        <taxon>Blattoidea</taxon>
        <taxon>Blattidae</taxon>
        <taxon>Blattinae</taxon>
        <taxon>Periplaneta</taxon>
    </lineage>
</organism>
<proteinExistence type="predicted"/>
<dbReference type="Proteomes" id="UP001148838">
    <property type="component" value="Unassembled WGS sequence"/>
</dbReference>
<name>A0ABQ8SH22_PERAM</name>
<keyword evidence="2" id="KW-1185">Reference proteome</keyword>
<sequence length="87" mass="9697">MRLGSEGITRAKVWQDKKIVSPKDAFLKGLSVGLRNPTGKGKRLIVVHIGNENGFENNASLGFESQTKEYPEEMTGEAFEWFGKILN</sequence>
<comment type="caution">
    <text evidence="1">The sequence shown here is derived from an EMBL/GenBank/DDBJ whole genome shotgun (WGS) entry which is preliminary data.</text>
</comment>